<evidence type="ECO:0000313" key="2">
    <source>
        <dbReference type="Proteomes" id="UP001305174"/>
    </source>
</evidence>
<protein>
    <recommendedName>
        <fullName evidence="3">Virion structural protein</fullName>
    </recommendedName>
</protein>
<evidence type="ECO:0008006" key="3">
    <source>
        <dbReference type="Google" id="ProtNLM"/>
    </source>
</evidence>
<evidence type="ECO:0000313" key="1">
    <source>
        <dbReference type="EMBL" id="WOZ57477.1"/>
    </source>
</evidence>
<keyword evidence="2" id="KW-1185">Reference proteome</keyword>
<reference evidence="2" key="1">
    <citation type="submission" date="2024-05" db="EMBL/GenBank/DDBJ databases">
        <authorList>
            <person name="Tikunov A.Y."/>
            <person name="Morozova V.V."/>
            <person name="Kozlova Y.N."/>
            <person name="Tikunova N.V."/>
            <person name="Babkin I.V."/>
        </authorList>
    </citation>
    <scope>NUCLEOTIDE SEQUENCE [LARGE SCALE GENOMIC DNA]</scope>
</reference>
<sequence length="168" mass="18901">MPYNGDPTNNPVDRVRLIVGDIWADIEILSDADYQYFLDKNDGNVNRAAMDAARTMLFKLSRYARERTGDIEVYGSDWFKQFAKALDDMIKNPNLSISLAVPYAGGISKRDMRDNDADCDNVTRSIYIGFAATRKLYDQQNPEDFSPDSPGSTYMADHFLGRGSCGFP</sequence>
<accession>A0AAX4G6D9</accession>
<proteinExistence type="predicted"/>
<name>A0AAX4G6D9_9CAUD</name>
<organism evidence="1 2">
    <name type="scientific">Pseudomonas phage vB_PseuGesM_254</name>
    <dbReference type="NCBI Taxonomy" id="3092638"/>
    <lineage>
        <taxon>Viruses</taxon>
        <taxon>Duplodnaviria</taxon>
        <taxon>Heunggongvirae</taxon>
        <taxon>Uroviricota</taxon>
        <taxon>Caudoviricetes</taxon>
        <taxon>Vandenendeviridae</taxon>
        <taxon>Chemalvirus</taxon>
        <taxon>Chemalvirus PseuGes254</taxon>
    </lineage>
</organism>
<dbReference type="Proteomes" id="UP001305174">
    <property type="component" value="Segment"/>
</dbReference>
<dbReference type="EMBL" id="OR575930">
    <property type="protein sequence ID" value="WOZ57477.1"/>
    <property type="molecule type" value="Genomic_DNA"/>
</dbReference>